<dbReference type="InterPro" id="IPR014729">
    <property type="entry name" value="Rossmann-like_a/b/a_fold"/>
</dbReference>
<dbReference type="NCBIfam" id="TIGR02432">
    <property type="entry name" value="lysidine_TilS_N"/>
    <property type="match status" value="1"/>
</dbReference>
<dbReference type="CDD" id="cd01992">
    <property type="entry name" value="TilS_N"/>
    <property type="match status" value="1"/>
</dbReference>
<keyword evidence="9" id="KW-1185">Reference proteome</keyword>
<evidence type="ECO:0000256" key="5">
    <source>
        <dbReference type="ARBA" id="ARBA00022840"/>
    </source>
</evidence>
<accession>A0A9P6ZZ40</accession>
<organism evidence="8 9">
    <name type="scientific">Suillus placidus</name>
    <dbReference type="NCBI Taxonomy" id="48579"/>
    <lineage>
        <taxon>Eukaryota</taxon>
        <taxon>Fungi</taxon>
        <taxon>Dikarya</taxon>
        <taxon>Basidiomycota</taxon>
        <taxon>Agaricomycotina</taxon>
        <taxon>Agaricomycetes</taxon>
        <taxon>Agaricomycetidae</taxon>
        <taxon>Boletales</taxon>
        <taxon>Suillineae</taxon>
        <taxon>Suillaceae</taxon>
        <taxon>Suillus</taxon>
    </lineage>
</organism>
<comment type="catalytic activity">
    <reaction evidence="6">
        <text>cytidine(34) in tRNA(Ile2) + L-lysine + ATP = lysidine(34) in tRNA(Ile2) + AMP + diphosphate + H(+)</text>
        <dbReference type="Rhea" id="RHEA:43744"/>
        <dbReference type="Rhea" id="RHEA-COMP:10625"/>
        <dbReference type="Rhea" id="RHEA-COMP:10670"/>
        <dbReference type="ChEBI" id="CHEBI:15378"/>
        <dbReference type="ChEBI" id="CHEBI:30616"/>
        <dbReference type="ChEBI" id="CHEBI:32551"/>
        <dbReference type="ChEBI" id="CHEBI:33019"/>
        <dbReference type="ChEBI" id="CHEBI:82748"/>
        <dbReference type="ChEBI" id="CHEBI:83665"/>
        <dbReference type="ChEBI" id="CHEBI:456215"/>
        <dbReference type="EC" id="6.3.4.19"/>
    </reaction>
</comment>
<dbReference type="Proteomes" id="UP000714275">
    <property type="component" value="Unassembled WGS sequence"/>
</dbReference>
<reference evidence="8" key="1">
    <citation type="journal article" date="2020" name="New Phytol.">
        <title>Comparative genomics reveals dynamic genome evolution in host specialist ectomycorrhizal fungi.</title>
        <authorList>
            <person name="Lofgren L.A."/>
            <person name="Nguyen N.H."/>
            <person name="Vilgalys R."/>
            <person name="Ruytinx J."/>
            <person name="Liao H.L."/>
            <person name="Branco S."/>
            <person name="Kuo A."/>
            <person name="LaButti K."/>
            <person name="Lipzen A."/>
            <person name="Andreopoulos W."/>
            <person name="Pangilinan J."/>
            <person name="Riley R."/>
            <person name="Hundley H."/>
            <person name="Na H."/>
            <person name="Barry K."/>
            <person name="Grigoriev I.V."/>
            <person name="Stajich J.E."/>
            <person name="Kennedy P.G."/>
        </authorList>
    </citation>
    <scope>NUCLEOTIDE SEQUENCE</scope>
    <source>
        <strain evidence="8">DOB743</strain>
    </source>
</reference>
<keyword evidence="3" id="KW-0819">tRNA processing</keyword>
<evidence type="ECO:0000259" key="7">
    <source>
        <dbReference type="Pfam" id="PF01171"/>
    </source>
</evidence>
<dbReference type="HAMAP" id="MF_01161">
    <property type="entry name" value="tRNA_Ile_lys_synt"/>
    <property type="match status" value="1"/>
</dbReference>
<proteinExistence type="inferred from homology"/>
<evidence type="ECO:0000256" key="2">
    <source>
        <dbReference type="ARBA" id="ARBA00022598"/>
    </source>
</evidence>
<dbReference type="PANTHER" id="PTHR43033:SF1">
    <property type="entry name" value="TRNA(ILE)-LYSIDINE SYNTHASE-RELATED"/>
    <property type="match status" value="1"/>
</dbReference>
<evidence type="ECO:0000313" key="9">
    <source>
        <dbReference type="Proteomes" id="UP000714275"/>
    </source>
</evidence>
<evidence type="ECO:0000256" key="3">
    <source>
        <dbReference type="ARBA" id="ARBA00022694"/>
    </source>
</evidence>
<dbReference type="Pfam" id="PF01171">
    <property type="entry name" value="ATP_bind_3"/>
    <property type="match status" value="1"/>
</dbReference>
<dbReference type="SUPFAM" id="SSF52402">
    <property type="entry name" value="Adenine nucleotide alpha hydrolases-like"/>
    <property type="match status" value="1"/>
</dbReference>
<keyword evidence="2" id="KW-0436">Ligase</keyword>
<evidence type="ECO:0000256" key="6">
    <source>
        <dbReference type="ARBA" id="ARBA00048539"/>
    </source>
</evidence>
<dbReference type="InterPro" id="IPR012795">
    <property type="entry name" value="tRNA_Ile_lys_synt_N"/>
</dbReference>
<feature type="domain" description="tRNA(Ile)-lysidine/2-thiocytidine synthase N-terminal" evidence="7">
    <location>
        <begin position="51"/>
        <end position="266"/>
    </location>
</feature>
<comment type="caution">
    <text evidence="8">The sequence shown here is derived from an EMBL/GenBank/DDBJ whole genome shotgun (WGS) entry which is preliminary data.</text>
</comment>
<dbReference type="GO" id="GO:0008033">
    <property type="term" value="P:tRNA processing"/>
    <property type="evidence" value="ECO:0007669"/>
    <property type="project" value="UniProtKB-KW"/>
</dbReference>
<dbReference type="OrthoDB" id="434144at2759"/>
<keyword evidence="4" id="KW-0547">Nucleotide-binding</keyword>
<dbReference type="EC" id="6.3.4.19" evidence="1"/>
<keyword evidence="5" id="KW-0067">ATP-binding</keyword>
<dbReference type="AlphaFoldDB" id="A0A9P6ZZ40"/>
<evidence type="ECO:0000256" key="4">
    <source>
        <dbReference type="ARBA" id="ARBA00022741"/>
    </source>
</evidence>
<dbReference type="EMBL" id="JABBWD010000015">
    <property type="protein sequence ID" value="KAG1778511.1"/>
    <property type="molecule type" value="Genomic_DNA"/>
</dbReference>
<protein>
    <recommendedName>
        <fullName evidence="1">tRNA(Ile)-lysidine synthetase</fullName>
        <ecNumber evidence="1">6.3.4.19</ecNumber>
    </recommendedName>
</protein>
<dbReference type="InterPro" id="IPR012094">
    <property type="entry name" value="tRNA_Ile_lys_synt"/>
</dbReference>
<evidence type="ECO:0000313" key="8">
    <source>
        <dbReference type="EMBL" id="KAG1778511.1"/>
    </source>
</evidence>
<dbReference type="GO" id="GO:0005524">
    <property type="term" value="F:ATP binding"/>
    <property type="evidence" value="ECO:0007669"/>
    <property type="project" value="UniProtKB-KW"/>
</dbReference>
<dbReference type="GO" id="GO:0032267">
    <property type="term" value="F:tRNA(Ile)-lysidine synthase activity"/>
    <property type="evidence" value="ECO:0007669"/>
    <property type="project" value="UniProtKB-EC"/>
</dbReference>
<dbReference type="PANTHER" id="PTHR43033">
    <property type="entry name" value="TRNA(ILE)-LYSIDINE SYNTHASE-RELATED"/>
    <property type="match status" value="1"/>
</dbReference>
<name>A0A9P6ZZ40_9AGAM</name>
<dbReference type="InterPro" id="IPR011063">
    <property type="entry name" value="TilS/TtcA_N"/>
</dbReference>
<sequence>MAGIGPAPILFNEFFQMFMRCMPPNGWPVNSKIGVFFFIVSHVCNLAHFTLAVGNSGGPDSTCLLFLLNKLLTDLRSKAMARQSIPTSVVSLSVNHNLQETSQSMAARSAANAAAMGVEHLTLDIPWGTPPFSAKPVAGQPMEQVAREARYHVIFDGMARTGAHSVAFGHHADDQVETSLMRLARGTTELGAGGMRRCRRWGMGTGDLEGGLGWVGHHGLNRWIMRPLLEVRKDRILATCEEHQLDYVNDPTNFQPEITLRNAIRQMLTLQEEGKDMSALSGLPQHISGSLDKIKIAAADLQETTMDLEGGLHQLHGAVKVLSSRLEDVDNEVTFHLKNLTLPSPPSTLILSSHALPTIVDPTVRLAFVLRVMRYVSFHPWGSLRADGNRRRTSIQRIIDTLWQSDGAPSFTAGGGVLWQPAIFSAKRRLRVGTQCLGRQLQPGERFAWMASRLPAVPYYILDTATLSSKLDVDITERLAIAMSRDDDSLEVLFDCRFLVRFDLSQIPEKLVGALRKYQETGVNVRIKPHTKYYWPKVVLRKPSYPDTTYATLMDDGQIDTFGHAPWVTMEYIRLLDAT</sequence>
<evidence type="ECO:0000256" key="1">
    <source>
        <dbReference type="ARBA" id="ARBA00013267"/>
    </source>
</evidence>
<gene>
    <name evidence="8" type="ORF">EV702DRAFT_156786</name>
</gene>
<dbReference type="Gene3D" id="3.40.50.620">
    <property type="entry name" value="HUPs"/>
    <property type="match status" value="1"/>
</dbReference>